<proteinExistence type="predicted"/>
<keyword evidence="1" id="KW-0812">Transmembrane</keyword>
<protein>
    <submittedName>
        <fullName evidence="2">Uncharacterized protein</fullName>
    </submittedName>
</protein>
<evidence type="ECO:0000313" key="2">
    <source>
        <dbReference type="EMBL" id="RDB05959.1"/>
    </source>
</evidence>
<accession>A0A369I877</accession>
<name>A0A369I877_9BACT</name>
<feature type="transmembrane region" description="Helical" evidence="1">
    <location>
        <begin position="171"/>
        <end position="191"/>
    </location>
</feature>
<feature type="transmembrane region" description="Helical" evidence="1">
    <location>
        <begin position="76"/>
        <end position="96"/>
    </location>
</feature>
<reference evidence="2 3" key="1">
    <citation type="submission" date="2018-07" db="EMBL/GenBank/DDBJ databases">
        <title>Genome analysis of Runella aurantiaca.</title>
        <authorList>
            <person name="Yang X."/>
        </authorList>
    </citation>
    <scope>NUCLEOTIDE SEQUENCE [LARGE SCALE GENOMIC DNA]</scope>
    <source>
        <strain evidence="2 3">YX9</strain>
    </source>
</reference>
<evidence type="ECO:0000256" key="1">
    <source>
        <dbReference type="SAM" id="Phobius"/>
    </source>
</evidence>
<feature type="transmembrane region" description="Helical" evidence="1">
    <location>
        <begin position="43"/>
        <end position="64"/>
    </location>
</feature>
<feature type="transmembrane region" description="Helical" evidence="1">
    <location>
        <begin position="144"/>
        <end position="165"/>
    </location>
</feature>
<dbReference type="RefSeq" id="WP_114461154.1">
    <property type="nucleotide sequence ID" value="NZ_QPIW01000007.1"/>
</dbReference>
<feature type="transmembrane region" description="Helical" evidence="1">
    <location>
        <begin position="198"/>
        <end position="215"/>
    </location>
</feature>
<gene>
    <name evidence="2" type="ORF">DVG78_11165</name>
</gene>
<feature type="transmembrane region" description="Helical" evidence="1">
    <location>
        <begin position="108"/>
        <end position="132"/>
    </location>
</feature>
<comment type="caution">
    <text evidence="2">The sequence shown here is derived from an EMBL/GenBank/DDBJ whole genome shotgun (WGS) entry which is preliminary data.</text>
</comment>
<keyword evidence="3" id="KW-1185">Reference proteome</keyword>
<dbReference type="OrthoDB" id="822156at2"/>
<evidence type="ECO:0000313" key="3">
    <source>
        <dbReference type="Proteomes" id="UP000253141"/>
    </source>
</evidence>
<sequence length="233" mass="26608">METSYKNISYFFVGILLCVLVGFHQTYTVKFPTFEGLSTAHHFHGAMLMAWFGMLIVQPLLIKYKKPEWHRQLGKVSYVLLPLVLFSIFWVTKVQYLRNISQMAKEVVIGGLALDIPNIVVFGSFYALAMVYRHRSAYHMRYMIGTSLLMIGPGIGRAMIIYGGIPFPVAIIYTMYFTELVAVVFLVLDYVKGRSIKPFAVILGGLVALHLVWNYQMSGWWQAFGGWFASVFF</sequence>
<dbReference type="AlphaFoldDB" id="A0A369I877"/>
<keyword evidence="1" id="KW-0472">Membrane</keyword>
<organism evidence="2 3">
    <name type="scientific">Runella aurantiaca</name>
    <dbReference type="NCBI Taxonomy" id="2282308"/>
    <lineage>
        <taxon>Bacteria</taxon>
        <taxon>Pseudomonadati</taxon>
        <taxon>Bacteroidota</taxon>
        <taxon>Cytophagia</taxon>
        <taxon>Cytophagales</taxon>
        <taxon>Spirosomataceae</taxon>
        <taxon>Runella</taxon>
    </lineage>
</organism>
<dbReference type="Proteomes" id="UP000253141">
    <property type="component" value="Unassembled WGS sequence"/>
</dbReference>
<dbReference type="EMBL" id="QPIW01000007">
    <property type="protein sequence ID" value="RDB05959.1"/>
    <property type="molecule type" value="Genomic_DNA"/>
</dbReference>
<keyword evidence="1" id="KW-1133">Transmembrane helix</keyword>
<feature type="transmembrane region" description="Helical" evidence="1">
    <location>
        <begin position="7"/>
        <end position="23"/>
    </location>
</feature>